<keyword evidence="2" id="KW-0378">Hydrolase</keyword>
<proteinExistence type="predicted"/>
<dbReference type="SMART" id="SM00240">
    <property type="entry name" value="FHA"/>
    <property type="match status" value="1"/>
</dbReference>
<evidence type="ECO:0000256" key="1">
    <source>
        <dbReference type="ARBA" id="ARBA00022670"/>
    </source>
</evidence>
<evidence type="ECO:0000259" key="3">
    <source>
        <dbReference type="PROSITE" id="PS50006"/>
    </source>
</evidence>
<dbReference type="RefSeq" id="WP_100919382.1">
    <property type="nucleotide sequence ID" value="NZ_CP020370.1"/>
</dbReference>
<dbReference type="GO" id="GO:0006508">
    <property type="term" value="P:proteolysis"/>
    <property type="evidence" value="ECO:0007669"/>
    <property type="project" value="UniProtKB-KW"/>
</dbReference>
<reference evidence="4 5" key="1">
    <citation type="submission" date="2017-03" db="EMBL/GenBank/DDBJ databases">
        <title>Complete genome sequence of Candidatus 'Thiodictyon syntrophicum' sp. nov. strain Cad16T, a photolithoautotroph purple sulfur bacterium isolated from an alpine meromictic lake.</title>
        <authorList>
            <person name="Luedin S.M."/>
            <person name="Pothier J.F."/>
            <person name="Danza F."/>
            <person name="Storelli N."/>
            <person name="Wittwer M."/>
            <person name="Tonolla M."/>
        </authorList>
    </citation>
    <scope>NUCLEOTIDE SEQUENCE [LARGE SCALE GENOMIC DNA]</scope>
    <source>
        <strain evidence="4 5">Cad16T</strain>
    </source>
</reference>
<dbReference type="PROSITE" id="PS51257">
    <property type="entry name" value="PROKAR_LIPOPROTEIN"/>
    <property type="match status" value="1"/>
</dbReference>
<dbReference type="InterPro" id="IPR001940">
    <property type="entry name" value="Peptidase_S1C"/>
</dbReference>
<dbReference type="PANTHER" id="PTHR43343">
    <property type="entry name" value="PEPTIDASE S12"/>
    <property type="match status" value="1"/>
</dbReference>
<dbReference type="Gene3D" id="2.40.10.120">
    <property type="match status" value="1"/>
</dbReference>
<organism evidence="4 5">
    <name type="scientific">Candidatus Thiodictyon syntrophicum</name>
    <dbReference type="NCBI Taxonomy" id="1166950"/>
    <lineage>
        <taxon>Bacteria</taxon>
        <taxon>Pseudomonadati</taxon>
        <taxon>Pseudomonadota</taxon>
        <taxon>Gammaproteobacteria</taxon>
        <taxon>Chromatiales</taxon>
        <taxon>Chromatiaceae</taxon>
        <taxon>Thiodictyon</taxon>
    </lineage>
</organism>
<keyword evidence="1" id="KW-0645">Protease</keyword>
<evidence type="ECO:0000256" key="2">
    <source>
        <dbReference type="ARBA" id="ARBA00022801"/>
    </source>
</evidence>
<evidence type="ECO:0000313" key="4">
    <source>
        <dbReference type="EMBL" id="AUB81618.1"/>
    </source>
</evidence>
<dbReference type="Pfam" id="PF00498">
    <property type="entry name" value="FHA"/>
    <property type="match status" value="1"/>
</dbReference>
<evidence type="ECO:0000313" key="5">
    <source>
        <dbReference type="Proteomes" id="UP000232638"/>
    </source>
</evidence>
<dbReference type="Gene3D" id="2.60.200.20">
    <property type="match status" value="1"/>
</dbReference>
<protein>
    <recommendedName>
        <fullName evidence="3">FHA domain-containing protein</fullName>
    </recommendedName>
</protein>
<dbReference type="PROSITE" id="PS50006">
    <property type="entry name" value="FHA_DOMAIN"/>
    <property type="match status" value="1"/>
</dbReference>
<name>A0A2K8U7P0_9GAMM</name>
<dbReference type="EMBL" id="CP020370">
    <property type="protein sequence ID" value="AUB81618.1"/>
    <property type="molecule type" value="Genomic_DNA"/>
</dbReference>
<dbReference type="InterPro" id="IPR051201">
    <property type="entry name" value="Chloro_Bact_Ser_Proteases"/>
</dbReference>
<dbReference type="PANTHER" id="PTHR43343:SF3">
    <property type="entry name" value="PROTEASE DO-LIKE 8, CHLOROPLASTIC"/>
    <property type="match status" value="1"/>
</dbReference>
<dbReference type="GO" id="GO:0004252">
    <property type="term" value="F:serine-type endopeptidase activity"/>
    <property type="evidence" value="ECO:0007669"/>
    <property type="project" value="InterPro"/>
</dbReference>
<dbReference type="InterPro" id="IPR008984">
    <property type="entry name" value="SMAD_FHA_dom_sf"/>
</dbReference>
<dbReference type="Pfam" id="PF13365">
    <property type="entry name" value="Trypsin_2"/>
    <property type="match status" value="1"/>
</dbReference>
<dbReference type="OrthoDB" id="212300at2"/>
<dbReference type="KEGG" id="tsy:THSYN_12050"/>
<dbReference type="Proteomes" id="UP000232638">
    <property type="component" value="Chromosome"/>
</dbReference>
<dbReference type="InterPro" id="IPR000253">
    <property type="entry name" value="FHA_dom"/>
</dbReference>
<accession>A0A2K8U7P0</accession>
<gene>
    <name evidence="4" type="ORF">THSYN_12050</name>
</gene>
<dbReference type="InterPro" id="IPR009003">
    <property type="entry name" value="Peptidase_S1_PA"/>
</dbReference>
<dbReference type="SUPFAM" id="SSF49879">
    <property type="entry name" value="SMAD/FHA domain"/>
    <property type="match status" value="1"/>
</dbReference>
<dbReference type="AlphaFoldDB" id="A0A2K8U7P0"/>
<dbReference type="CDD" id="cd00060">
    <property type="entry name" value="FHA"/>
    <property type="match status" value="1"/>
</dbReference>
<dbReference type="SUPFAM" id="SSF50494">
    <property type="entry name" value="Trypsin-like serine proteases"/>
    <property type="match status" value="1"/>
</dbReference>
<sequence length="447" mass="45573">MTRRVDQSVRVVDCVALVHPTGLLGSLFACALLVAGPVAAGGRTDMDAATVRVVCLAAGGDTAKSGSGSGFVVGSGGSAYVATNWHVVDCTAAGGRVAVLLGQGDANIIEARVQAHDADRDLAVLEVQRPLGRPAVRFAAVATVAKLDPVRAYGFPGAADDSAGADPFDASANPGVVTRIYPRPTNAGVAQLIQHSASINPGNSGGPLFDDYGRVIGINTQKPLAVVVTVGADGKPAVDRVPLGEGIGWAVAADELFPLLDRLGVPYQVSRGRVGALGDLWHREPLLVTALGLLLLLAGTAVALAATPHGRAAVRDGVTRALSRPPRVIAAANSAAPPPAAGTPLLRGIAGPYAGVELPLADGPIAIGRDPAQVQLVLPPAAGRVSKRHALVAYDRTRRVFTLQDCGSTHGTFLNGAPLPAGARVTLKPGDRFHLATPAVAFEVRMT</sequence>
<keyword evidence="5" id="KW-1185">Reference proteome</keyword>
<feature type="domain" description="FHA" evidence="3">
    <location>
        <begin position="365"/>
        <end position="419"/>
    </location>
</feature>
<dbReference type="PRINTS" id="PR00834">
    <property type="entry name" value="PROTEASES2C"/>
</dbReference>